<evidence type="ECO:0000259" key="10">
    <source>
        <dbReference type="PROSITE" id="PS51779"/>
    </source>
</evidence>
<dbReference type="GO" id="GO:0043093">
    <property type="term" value="P:FtsZ-dependent cytokinesis"/>
    <property type="evidence" value="ECO:0007669"/>
    <property type="project" value="UniProtKB-UniRule"/>
</dbReference>
<evidence type="ECO:0000256" key="8">
    <source>
        <dbReference type="ARBA" id="ARBA00023306"/>
    </source>
</evidence>
<dbReference type="PANTHER" id="PTHR35851:SF1">
    <property type="entry name" value="CELL DIVISION PROTEIN FTSQ"/>
    <property type="match status" value="1"/>
</dbReference>
<evidence type="ECO:0000256" key="2">
    <source>
        <dbReference type="ARBA" id="ARBA00022475"/>
    </source>
</evidence>
<keyword evidence="12" id="KW-1185">Reference proteome</keyword>
<comment type="function">
    <text evidence="9">Essential cell division protein. May link together the upstream cell division proteins, which are predominantly cytoplasmic, with the downstream cell division proteins, which are predominantly periplasmic. May control correct divisome assembly.</text>
</comment>
<evidence type="ECO:0000256" key="9">
    <source>
        <dbReference type="HAMAP-Rule" id="MF_00911"/>
    </source>
</evidence>
<dbReference type="GO" id="GO:0005886">
    <property type="term" value="C:plasma membrane"/>
    <property type="evidence" value="ECO:0007669"/>
    <property type="project" value="UniProtKB-SubCell"/>
</dbReference>
<name>A0A0F6TR97_9GAMM</name>
<dbReference type="GO" id="GO:0090529">
    <property type="term" value="P:cell septum assembly"/>
    <property type="evidence" value="ECO:0007669"/>
    <property type="project" value="InterPro"/>
</dbReference>
<dbReference type="RefSeq" id="WP_046561683.1">
    <property type="nucleotide sequence ID" value="NZ_CP010975.1"/>
</dbReference>
<dbReference type="KEGG" id="kge:TQ33_1695"/>
<feature type="transmembrane region" description="Helical" evidence="9">
    <location>
        <begin position="21"/>
        <end position="46"/>
    </location>
</feature>
<dbReference type="HAMAP" id="MF_00911">
    <property type="entry name" value="FtsQ_subfam"/>
    <property type="match status" value="1"/>
</dbReference>
<dbReference type="EMBL" id="CP010975">
    <property type="protein sequence ID" value="AKE52637.1"/>
    <property type="molecule type" value="Genomic_DNA"/>
</dbReference>
<keyword evidence="3 9" id="KW-0997">Cell inner membrane</keyword>
<keyword evidence="8 9" id="KW-0131">Cell cycle</keyword>
<comment type="subunit">
    <text evidence="9">Part of a complex composed of FtsB, FtsL and FtsQ.</text>
</comment>
<comment type="similarity">
    <text evidence="9">Belongs to the FtsQ/DivIB family. FtsQ subfamily.</text>
</comment>
<evidence type="ECO:0000256" key="7">
    <source>
        <dbReference type="ARBA" id="ARBA00023136"/>
    </source>
</evidence>
<dbReference type="InterPro" id="IPR026579">
    <property type="entry name" value="FtsQ"/>
</dbReference>
<evidence type="ECO:0000256" key="6">
    <source>
        <dbReference type="ARBA" id="ARBA00022989"/>
    </source>
</evidence>
<dbReference type="Proteomes" id="UP000034071">
    <property type="component" value="Chromosome"/>
</dbReference>
<protein>
    <recommendedName>
        <fullName evidence="9">Cell division protein FtsQ</fullName>
    </recommendedName>
</protein>
<dbReference type="Gene3D" id="3.40.50.11690">
    <property type="entry name" value="Cell division protein FtsQ/DivIB"/>
    <property type="match status" value="1"/>
</dbReference>
<dbReference type="PANTHER" id="PTHR35851">
    <property type="entry name" value="CELL DIVISION PROTEIN FTSQ"/>
    <property type="match status" value="1"/>
</dbReference>
<dbReference type="InterPro" id="IPR013685">
    <property type="entry name" value="POTRA_FtsQ_type"/>
</dbReference>
<evidence type="ECO:0000256" key="1">
    <source>
        <dbReference type="ARBA" id="ARBA00004370"/>
    </source>
</evidence>
<accession>A0A0F6TR97</accession>
<evidence type="ECO:0000256" key="3">
    <source>
        <dbReference type="ARBA" id="ARBA00022519"/>
    </source>
</evidence>
<dbReference type="AlphaFoldDB" id="A0A0F6TR97"/>
<dbReference type="PROSITE" id="PS51779">
    <property type="entry name" value="POTRA"/>
    <property type="match status" value="1"/>
</dbReference>
<keyword evidence="5 9" id="KW-0812">Transmembrane</keyword>
<gene>
    <name evidence="9" type="primary">ftsQ</name>
    <name evidence="11" type="ORF">TQ33_1695</name>
</gene>
<dbReference type="GO" id="GO:0032153">
    <property type="term" value="C:cell division site"/>
    <property type="evidence" value="ECO:0007669"/>
    <property type="project" value="UniProtKB-UniRule"/>
</dbReference>
<keyword evidence="6 9" id="KW-1133">Transmembrane helix</keyword>
<dbReference type="InterPro" id="IPR034746">
    <property type="entry name" value="POTRA"/>
</dbReference>
<dbReference type="Pfam" id="PF03799">
    <property type="entry name" value="FtsQ_DivIB_C"/>
    <property type="match status" value="1"/>
</dbReference>
<dbReference type="HOGENOM" id="CLU_064041_1_1_6"/>
<evidence type="ECO:0000313" key="12">
    <source>
        <dbReference type="Proteomes" id="UP000034071"/>
    </source>
</evidence>
<dbReference type="InterPro" id="IPR045335">
    <property type="entry name" value="FtsQ_C_sf"/>
</dbReference>
<proteinExistence type="inferred from homology"/>
<evidence type="ECO:0000313" key="11">
    <source>
        <dbReference type="EMBL" id="AKE52637.1"/>
    </source>
</evidence>
<keyword evidence="2 9" id="KW-1003">Cell membrane</keyword>
<evidence type="ECO:0000256" key="5">
    <source>
        <dbReference type="ARBA" id="ARBA00022692"/>
    </source>
</evidence>
<evidence type="ECO:0000256" key="4">
    <source>
        <dbReference type="ARBA" id="ARBA00022618"/>
    </source>
</evidence>
<dbReference type="Pfam" id="PF08478">
    <property type="entry name" value="POTRA_1"/>
    <property type="match status" value="1"/>
</dbReference>
<dbReference type="Gene3D" id="3.10.20.310">
    <property type="entry name" value="membrane protein fhac"/>
    <property type="match status" value="1"/>
</dbReference>
<keyword evidence="7 9" id="KW-0472">Membrane</keyword>
<dbReference type="OrthoDB" id="9790370at2"/>
<comment type="subcellular location">
    <subcellularLocation>
        <location evidence="9">Cell inner membrane</location>
        <topology evidence="9">Single-pass type II membrane protein</topology>
    </subcellularLocation>
    <subcellularLocation>
        <location evidence="1">Membrane</location>
    </subcellularLocation>
    <text evidence="9">Localizes to the division septum.</text>
</comment>
<organism evidence="11 12">
    <name type="scientific">Kangiella geojedonensis</name>
    <dbReference type="NCBI Taxonomy" id="914150"/>
    <lineage>
        <taxon>Bacteria</taxon>
        <taxon>Pseudomonadati</taxon>
        <taxon>Pseudomonadota</taxon>
        <taxon>Gammaproteobacteria</taxon>
        <taxon>Kangiellales</taxon>
        <taxon>Kangiellaceae</taxon>
        <taxon>Kangiella</taxon>
    </lineage>
</organism>
<dbReference type="InterPro" id="IPR005548">
    <property type="entry name" value="Cell_div_FtsQ/DivIB_C"/>
</dbReference>
<keyword evidence="4 9" id="KW-0132">Cell division</keyword>
<reference evidence="11 12" key="1">
    <citation type="submission" date="2015-02" db="EMBL/GenBank/DDBJ databases">
        <title>Complete genome sequence of Kangiella geojedonensis strain YCS-5T.</title>
        <authorList>
            <person name="Kim K.M."/>
        </authorList>
    </citation>
    <scope>NUCLEOTIDE SEQUENCE [LARGE SCALE GENOMIC DNA]</scope>
    <source>
        <strain evidence="11 12">YCS-5</strain>
    </source>
</reference>
<dbReference type="STRING" id="914150.TQ33_1695"/>
<feature type="domain" description="POTRA" evidence="10">
    <location>
        <begin position="54"/>
        <end position="122"/>
    </location>
</feature>
<sequence length="261" mass="29747">MAKMASRSEKKQRSFEGFAKPLKWAVGLLAGSLVAIALVFGGIWIFSINTDNVFPIKKVELQKHKFTNAVGVYDVLRSIDDRGFFTLEMEQAEQKLVELPWVKSVQLRKVWPETLQVSVIEHEPVAYWNDRGVVSVEGEVFYPVELPHAEWVKLSGPDALAKDLTELLQLYQQQLLEKKMIIDRMELSQRGAINLVLTDGLEVRLGNVHVEERIERFMQYIDSVKQQKQAALAYVDLRYQNGMAAQWVENEASVINDGGSR</sequence>